<dbReference type="EMBL" id="WJQU01000003">
    <property type="protein sequence ID" value="KAJ6637749.1"/>
    <property type="molecule type" value="Genomic_DNA"/>
</dbReference>
<sequence>MIATCPPLTETLERDVAVVLLVGDSGDSYLECQNAY</sequence>
<proteinExistence type="predicted"/>
<gene>
    <name evidence="1" type="ORF">Bhyg_10480</name>
</gene>
<protein>
    <submittedName>
        <fullName evidence="1">Uncharacterized protein</fullName>
    </submittedName>
</protein>
<dbReference type="AlphaFoldDB" id="A0A9Q0MV99"/>
<organism evidence="1 2">
    <name type="scientific">Pseudolycoriella hygida</name>
    <dbReference type="NCBI Taxonomy" id="35572"/>
    <lineage>
        <taxon>Eukaryota</taxon>
        <taxon>Metazoa</taxon>
        <taxon>Ecdysozoa</taxon>
        <taxon>Arthropoda</taxon>
        <taxon>Hexapoda</taxon>
        <taxon>Insecta</taxon>
        <taxon>Pterygota</taxon>
        <taxon>Neoptera</taxon>
        <taxon>Endopterygota</taxon>
        <taxon>Diptera</taxon>
        <taxon>Nematocera</taxon>
        <taxon>Sciaroidea</taxon>
        <taxon>Sciaridae</taxon>
        <taxon>Pseudolycoriella</taxon>
    </lineage>
</organism>
<accession>A0A9Q0MV99</accession>
<dbReference type="Proteomes" id="UP001151699">
    <property type="component" value="Chromosome X"/>
</dbReference>
<keyword evidence="2" id="KW-1185">Reference proteome</keyword>
<reference evidence="1" key="1">
    <citation type="submission" date="2022-07" db="EMBL/GenBank/DDBJ databases">
        <authorList>
            <person name="Trinca V."/>
            <person name="Uliana J.V.C."/>
            <person name="Torres T.T."/>
            <person name="Ward R.J."/>
            <person name="Monesi N."/>
        </authorList>
    </citation>
    <scope>NUCLEOTIDE SEQUENCE</scope>
    <source>
        <strain evidence="1">HSMRA1968</strain>
        <tissue evidence="1">Whole embryos</tissue>
    </source>
</reference>
<evidence type="ECO:0000313" key="2">
    <source>
        <dbReference type="Proteomes" id="UP001151699"/>
    </source>
</evidence>
<name>A0A9Q0MV99_9DIPT</name>
<comment type="caution">
    <text evidence="1">The sequence shown here is derived from an EMBL/GenBank/DDBJ whole genome shotgun (WGS) entry which is preliminary data.</text>
</comment>
<evidence type="ECO:0000313" key="1">
    <source>
        <dbReference type="EMBL" id="KAJ6637749.1"/>
    </source>
</evidence>